<feature type="compositionally biased region" description="Polar residues" evidence="1">
    <location>
        <begin position="164"/>
        <end position="176"/>
    </location>
</feature>
<sequence length="195" mass="21116">MRADSSAHGRDPPDYELLHADARQSERGNSLMPDDFLTDAQLNLQAAAHEADEATAAFLAEARIHVGPDSDAHTRQFGAASDRSSLADDVVKGWREAVELLSVDPNSPTAVKAYETAGYIQHAYDQKYRTQPQQQPPETGMGQPGTLSPAEALKHSSRNGWKPTKSSPLSNVQNASDVPAVQVSESRGRSSRRGR</sequence>
<evidence type="ECO:0000313" key="2">
    <source>
        <dbReference type="EMBL" id="GAA2616496.1"/>
    </source>
</evidence>
<keyword evidence="3" id="KW-1185">Reference proteome</keyword>
<gene>
    <name evidence="2" type="ORF">GCM10009863_32790</name>
</gene>
<proteinExistence type="predicted"/>
<evidence type="ECO:0000256" key="1">
    <source>
        <dbReference type="SAM" id="MobiDB-lite"/>
    </source>
</evidence>
<reference evidence="2 3" key="1">
    <citation type="journal article" date="2019" name="Int. J. Syst. Evol. Microbiol.">
        <title>The Global Catalogue of Microorganisms (GCM) 10K type strain sequencing project: providing services to taxonomists for standard genome sequencing and annotation.</title>
        <authorList>
            <consortium name="The Broad Institute Genomics Platform"/>
            <consortium name="The Broad Institute Genome Sequencing Center for Infectious Disease"/>
            <person name="Wu L."/>
            <person name="Ma J."/>
        </authorList>
    </citation>
    <scope>NUCLEOTIDE SEQUENCE [LARGE SCALE GENOMIC DNA]</scope>
    <source>
        <strain evidence="2 3">JCM 16373</strain>
    </source>
</reference>
<comment type="caution">
    <text evidence="2">The sequence shown here is derived from an EMBL/GenBank/DDBJ whole genome shotgun (WGS) entry which is preliminary data.</text>
</comment>
<protein>
    <submittedName>
        <fullName evidence="2">Uncharacterized protein</fullName>
    </submittedName>
</protein>
<dbReference type="Proteomes" id="UP001501447">
    <property type="component" value="Unassembled WGS sequence"/>
</dbReference>
<evidence type="ECO:0000313" key="3">
    <source>
        <dbReference type="Proteomes" id="UP001501447"/>
    </source>
</evidence>
<name>A0ABN3Q4F2_9ACTN</name>
<organism evidence="2 3">
    <name type="scientific">Streptomyces axinellae</name>
    <dbReference type="NCBI Taxonomy" id="552788"/>
    <lineage>
        <taxon>Bacteria</taxon>
        <taxon>Bacillati</taxon>
        <taxon>Actinomycetota</taxon>
        <taxon>Actinomycetes</taxon>
        <taxon>Kitasatosporales</taxon>
        <taxon>Streptomycetaceae</taxon>
        <taxon>Streptomyces</taxon>
    </lineage>
</organism>
<feature type="compositionally biased region" description="Basic and acidic residues" evidence="1">
    <location>
        <begin position="1"/>
        <end position="26"/>
    </location>
</feature>
<feature type="region of interest" description="Disordered" evidence="1">
    <location>
        <begin position="1"/>
        <end position="33"/>
    </location>
</feature>
<feature type="region of interest" description="Disordered" evidence="1">
    <location>
        <begin position="124"/>
        <end position="195"/>
    </location>
</feature>
<dbReference type="EMBL" id="BAAARJ010000009">
    <property type="protein sequence ID" value="GAA2616496.1"/>
    <property type="molecule type" value="Genomic_DNA"/>
</dbReference>
<accession>A0ABN3Q4F2</accession>